<dbReference type="Pfam" id="PF01381">
    <property type="entry name" value="HTH_3"/>
    <property type="match status" value="1"/>
</dbReference>
<dbReference type="EMBL" id="CP023737">
    <property type="protein sequence ID" value="ATQ69526.1"/>
    <property type="molecule type" value="Genomic_DNA"/>
</dbReference>
<dbReference type="CDD" id="cd06529">
    <property type="entry name" value="S24_LexA-like"/>
    <property type="match status" value="1"/>
</dbReference>
<protein>
    <submittedName>
        <fullName evidence="5">Phage repressor protein</fullName>
    </submittedName>
</protein>
<keyword evidence="3" id="KW-0804">Transcription</keyword>
<dbReference type="Gene3D" id="2.10.109.10">
    <property type="entry name" value="Umud Fragment, subunit A"/>
    <property type="match status" value="1"/>
</dbReference>
<dbReference type="KEGG" id="mtw:CQW49_17805"/>
<evidence type="ECO:0000256" key="1">
    <source>
        <dbReference type="ARBA" id="ARBA00023015"/>
    </source>
</evidence>
<dbReference type="Proteomes" id="UP000230709">
    <property type="component" value="Chromosome"/>
</dbReference>
<dbReference type="InterPro" id="IPR001387">
    <property type="entry name" value="Cro/C1-type_HTH"/>
</dbReference>
<evidence type="ECO:0000259" key="4">
    <source>
        <dbReference type="PROSITE" id="PS50943"/>
    </source>
</evidence>
<dbReference type="SUPFAM" id="SSF47413">
    <property type="entry name" value="lambda repressor-like DNA-binding domains"/>
    <property type="match status" value="1"/>
</dbReference>
<evidence type="ECO:0000256" key="3">
    <source>
        <dbReference type="ARBA" id="ARBA00023163"/>
    </source>
</evidence>
<dbReference type="InterPro" id="IPR010982">
    <property type="entry name" value="Lambda_DNA-bd_dom_sf"/>
</dbReference>
<proteinExistence type="predicted"/>
<dbReference type="RefSeq" id="WP_003610305.1">
    <property type="nucleotide sequence ID" value="NZ_ADVE02000001.1"/>
</dbReference>
<dbReference type="InterPro" id="IPR015927">
    <property type="entry name" value="Peptidase_S24_S26A/B/C"/>
</dbReference>
<dbReference type="PROSITE" id="PS50943">
    <property type="entry name" value="HTH_CROC1"/>
    <property type="match status" value="1"/>
</dbReference>
<keyword evidence="2" id="KW-0238">DNA-binding</keyword>
<dbReference type="Gene3D" id="1.10.260.40">
    <property type="entry name" value="lambda repressor-like DNA-binding domains"/>
    <property type="match status" value="1"/>
</dbReference>
<dbReference type="PANTHER" id="PTHR40661:SF3">
    <property type="entry name" value="FELS-1 PROPHAGE TRANSCRIPTIONAL REGULATOR"/>
    <property type="match status" value="1"/>
</dbReference>
<dbReference type="STRING" id="595536.GCA_000178815_01618"/>
<dbReference type="InterPro" id="IPR039418">
    <property type="entry name" value="LexA-like"/>
</dbReference>
<evidence type="ECO:0000256" key="2">
    <source>
        <dbReference type="ARBA" id="ARBA00023125"/>
    </source>
</evidence>
<sequence length="230" mass="25347">MPETDEGPVFDRSGLARRLAQAVELAGGSARVLRESGVKASTYSRYIKEQSEASAEKLGRIAEVAGVSLDWLVLDRGAPVFEQEGEPPPLPAGPDMAMIPHSHVRPRVAEPADSRSALVEKLPFPRALLRRLGLGAGEVEFVRAVGDSMEPTIDDGALVLIDRTRKEIAGDAIYLVTLDGEARLERVRRNIDGSILLISDNRRYDPEHVRRQDVERLAVHGRACWTEKRL</sequence>
<name>A0A2D2D3J4_METT3</name>
<evidence type="ECO:0000313" key="5">
    <source>
        <dbReference type="EMBL" id="ATQ69526.1"/>
    </source>
</evidence>
<dbReference type="InterPro" id="IPR036286">
    <property type="entry name" value="LexA/Signal_pep-like_sf"/>
</dbReference>
<keyword evidence="6" id="KW-1185">Reference proteome</keyword>
<organism evidence="5 6">
    <name type="scientific">Methylosinus trichosporium (strain ATCC 35070 / NCIMB 11131 / UNIQEM 75 / OB3b)</name>
    <dbReference type="NCBI Taxonomy" id="595536"/>
    <lineage>
        <taxon>Bacteria</taxon>
        <taxon>Pseudomonadati</taxon>
        <taxon>Pseudomonadota</taxon>
        <taxon>Alphaproteobacteria</taxon>
        <taxon>Hyphomicrobiales</taxon>
        <taxon>Methylocystaceae</taxon>
        <taxon>Methylosinus</taxon>
    </lineage>
</organism>
<feature type="domain" description="HTH cro/C1-type" evidence="4">
    <location>
        <begin position="34"/>
        <end position="72"/>
    </location>
</feature>
<dbReference type="SUPFAM" id="SSF51306">
    <property type="entry name" value="LexA/Signal peptidase"/>
    <property type="match status" value="1"/>
</dbReference>
<evidence type="ECO:0000313" key="6">
    <source>
        <dbReference type="Proteomes" id="UP000230709"/>
    </source>
</evidence>
<dbReference type="PANTHER" id="PTHR40661">
    <property type="match status" value="1"/>
</dbReference>
<keyword evidence="1" id="KW-0805">Transcription regulation</keyword>
<dbReference type="GO" id="GO:0003677">
    <property type="term" value="F:DNA binding"/>
    <property type="evidence" value="ECO:0007669"/>
    <property type="project" value="UniProtKB-KW"/>
</dbReference>
<dbReference type="AlphaFoldDB" id="A0A2D2D3J4"/>
<dbReference type="CDD" id="cd00093">
    <property type="entry name" value="HTH_XRE"/>
    <property type="match status" value="1"/>
</dbReference>
<accession>A0A2D2D3J4</accession>
<reference evidence="6" key="1">
    <citation type="submission" date="2017-10" db="EMBL/GenBank/DDBJ databases">
        <title>Completed PacBio SMRT sequence of Methylosinus trichosporium OB3b reveals presence of a third large plasmid.</title>
        <authorList>
            <person name="Charles T.C."/>
            <person name="Lynch M.D.J."/>
            <person name="Heil J.R."/>
            <person name="Cheng J."/>
        </authorList>
    </citation>
    <scope>NUCLEOTIDE SEQUENCE [LARGE SCALE GENOMIC DNA]</scope>
    <source>
        <strain evidence="6">OB3b</strain>
    </source>
</reference>
<gene>
    <name evidence="5" type="ORF">CQW49_17805</name>
</gene>
<dbReference type="Pfam" id="PF00717">
    <property type="entry name" value="Peptidase_S24"/>
    <property type="match status" value="1"/>
</dbReference>